<dbReference type="InterPro" id="IPR036322">
    <property type="entry name" value="WD40_repeat_dom_sf"/>
</dbReference>
<evidence type="ECO:0000313" key="4">
    <source>
        <dbReference type="Proteomes" id="UP001233271"/>
    </source>
</evidence>
<dbReference type="RefSeq" id="XP_060457302.1">
    <property type="nucleotide sequence ID" value="XM_060600738.1"/>
</dbReference>
<dbReference type="PANTHER" id="PTHR44019">
    <property type="entry name" value="WD REPEAT-CONTAINING PROTEIN 55"/>
    <property type="match status" value="1"/>
</dbReference>
<organism evidence="3 4">
    <name type="scientific">Cutaneotrichosporon cavernicola</name>
    <dbReference type="NCBI Taxonomy" id="279322"/>
    <lineage>
        <taxon>Eukaryota</taxon>
        <taxon>Fungi</taxon>
        <taxon>Dikarya</taxon>
        <taxon>Basidiomycota</taxon>
        <taxon>Agaricomycotina</taxon>
        <taxon>Tremellomycetes</taxon>
        <taxon>Trichosporonales</taxon>
        <taxon>Trichosporonaceae</taxon>
        <taxon>Cutaneotrichosporon</taxon>
    </lineage>
</organism>
<sequence>MSDTQLNVLIAHYLASHAPQALHPFLAASDTPLPDLSNPPNPDLLTLVTDARAAELAAKLQHTHLAPVADLKSLLSEPLPQNDKLTRVARTFDHISDGNLTAVAVSNLPRRSFNTATAEYETRQEKSIVVGGADRAVRVVDWNSGEIVQMMTFKAPVLCLAIHPTNPRYIVSGAMDGTLSLSDTITHSTLQTFSGAKFVVRVAFSSDGRYLASASYDKSVSVYEAVGAAHHARTGNDDADAWLHALDSGDDADAAAEPELRYQLRHRVETESNPEALLFHPASTWLMYTQRASPALHYLSLGDWETRSKSFNVHALDNHVSFAVLDLALHPSGRIIGAITGDHAGPGAERVLLYGVEPDETERLACLWTRSEPDAFVLPRLAFLPSGRGIITTSASGELTLLTLQGEVRSKLKVHAAREGVTGTSDVVRDLAVATHGEGGWEVVSVGYDRTIKMTLGRE</sequence>
<keyword evidence="1" id="KW-0853">WD repeat</keyword>
<dbReference type="PANTHER" id="PTHR44019:SF8">
    <property type="entry name" value="POC1 CENTRIOLAR PROTEIN HOMOLOG"/>
    <property type="match status" value="1"/>
</dbReference>
<dbReference type="GeneID" id="85495907"/>
<name>A0AA48L4Y4_9TREE</name>
<accession>A0AA48L4Y4</accession>
<dbReference type="Pfam" id="PF00400">
    <property type="entry name" value="WD40"/>
    <property type="match status" value="2"/>
</dbReference>
<dbReference type="SMART" id="SM00320">
    <property type="entry name" value="WD40"/>
    <property type="match status" value="4"/>
</dbReference>
<evidence type="ECO:0000313" key="3">
    <source>
        <dbReference type="EMBL" id="BEI92037.1"/>
    </source>
</evidence>
<keyword evidence="2" id="KW-0677">Repeat</keyword>
<reference evidence="3" key="1">
    <citation type="journal article" date="2023" name="BMC Genomics">
        <title>Chromosome-level genome assemblies of Cutaneotrichosporon spp. (Trichosporonales, Basidiomycota) reveal imbalanced evolution between nucleotide sequences and chromosome synteny.</title>
        <authorList>
            <person name="Kobayashi Y."/>
            <person name="Kayamori A."/>
            <person name="Aoki K."/>
            <person name="Shiwa Y."/>
            <person name="Matsutani M."/>
            <person name="Fujita N."/>
            <person name="Sugita T."/>
            <person name="Iwasaki W."/>
            <person name="Tanaka N."/>
            <person name="Takashima M."/>
        </authorList>
    </citation>
    <scope>NUCLEOTIDE SEQUENCE</scope>
    <source>
        <strain evidence="3">HIS019</strain>
    </source>
</reference>
<protein>
    <recommendedName>
        <fullName evidence="5">WD40 repeat-like protein</fullName>
    </recommendedName>
</protein>
<dbReference type="KEGG" id="ccac:CcaHIS019_0408570"/>
<proteinExistence type="predicted"/>
<keyword evidence="4" id="KW-1185">Reference proteome</keyword>
<evidence type="ECO:0008006" key="5">
    <source>
        <dbReference type="Google" id="ProtNLM"/>
    </source>
</evidence>
<dbReference type="Gene3D" id="2.130.10.10">
    <property type="entry name" value="YVTN repeat-like/Quinoprotein amine dehydrogenase"/>
    <property type="match status" value="2"/>
</dbReference>
<evidence type="ECO:0000256" key="2">
    <source>
        <dbReference type="ARBA" id="ARBA00022737"/>
    </source>
</evidence>
<dbReference type="InterPro" id="IPR050505">
    <property type="entry name" value="WDR55/POC1"/>
</dbReference>
<dbReference type="AlphaFoldDB" id="A0AA48L4Y4"/>
<dbReference type="InterPro" id="IPR015943">
    <property type="entry name" value="WD40/YVTN_repeat-like_dom_sf"/>
</dbReference>
<dbReference type="EMBL" id="AP028215">
    <property type="protein sequence ID" value="BEI92037.1"/>
    <property type="molecule type" value="Genomic_DNA"/>
</dbReference>
<gene>
    <name evidence="3" type="ORF">CcaverHIS019_0408570</name>
</gene>
<dbReference type="InterPro" id="IPR001680">
    <property type="entry name" value="WD40_rpt"/>
</dbReference>
<dbReference type="SUPFAM" id="SSF50978">
    <property type="entry name" value="WD40 repeat-like"/>
    <property type="match status" value="1"/>
</dbReference>
<dbReference type="Proteomes" id="UP001233271">
    <property type="component" value="Chromosome 4"/>
</dbReference>
<evidence type="ECO:0000256" key="1">
    <source>
        <dbReference type="ARBA" id="ARBA00022574"/>
    </source>
</evidence>